<dbReference type="AlphaFoldDB" id="A0AAU9UNZ5"/>
<dbReference type="Proteomes" id="UP001153954">
    <property type="component" value="Unassembled WGS sequence"/>
</dbReference>
<keyword evidence="2" id="KW-1185">Reference proteome</keyword>
<accession>A0AAU9UNZ5</accession>
<gene>
    <name evidence="1" type="ORF">EEDITHA_LOCUS15711</name>
</gene>
<sequence length="178" mass="20692">MMILDVHQKTSELLDLLKYIAFMPFSDITRLSALIEDKFNIMLKTKLDAWTLQTLKKLIKELSNKDKINARKPKLQLHNGMPINESFGMKLELPSIFDLKIRHTKPVLYIEDISAIYTVRGKQFFGSQFMDKSITMTAEWEKKKYGNWVIDGTGDGSFPFKSNFAFSKDGIYYAQELY</sequence>
<reference evidence="1" key="1">
    <citation type="submission" date="2022-03" db="EMBL/GenBank/DDBJ databases">
        <authorList>
            <person name="Tunstrom K."/>
        </authorList>
    </citation>
    <scope>NUCLEOTIDE SEQUENCE</scope>
</reference>
<evidence type="ECO:0000313" key="2">
    <source>
        <dbReference type="Proteomes" id="UP001153954"/>
    </source>
</evidence>
<dbReference type="EMBL" id="CAKOGL010000023">
    <property type="protein sequence ID" value="CAH2100902.1"/>
    <property type="molecule type" value="Genomic_DNA"/>
</dbReference>
<name>A0AAU9UNZ5_EUPED</name>
<proteinExistence type="predicted"/>
<evidence type="ECO:0000313" key="1">
    <source>
        <dbReference type="EMBL" id="CAH2100902.1"/>
    </source>
</evidence>
<protein>
    <submittedName>
        <fullName evidence="1">Uncharacterized protein</fullName>
    </submittedName>
</protein>
<comment type="caution">
    <text evidence="1">The sequence shown here is derived from an EMBL/GenBank/DDBJ whole genome shotgun (WGS) entry which is preliminary data.</text>
</comment>
<organism evidence="1 2">
    <name type="scientific">Euphydryas editha</name>
    <name type="common">Edith's checkerspot</name>
    <dbReference type="NCBI Taxonomy" id="104508"/>
    <lineage>
        <taxon>Eukaryota</taxon>
        <taxon>Metazoa</taxon>
        <taxon>Ecdysozoa</taxon>
        <taxon>Arthropoda</taxon>
        <taxon>Hexapoda</taxon>
        <taxon>Insecta</taxon>
        <taxon>Pterygota</taxon>
        <taxon>Neoptera</taxon>
        <taxon>Endopterygota</taxon>
        <taxon>Lepidoptera</taxon>
        <taxon>Glossata</taxon>
        <taxon>Ditrysia</taxon>
        <taxon>Papilionoidea</taxon>
        <taxon>Nymphalidae</taxon>
        <taxon>Nymphalinae</taxon>
        <taxon>Euphydryas</taxon>
    </lineage>
</organism>